<dbReference type="Proteomes" id="UP000557307">
    <property type="component" value="Unassembled WGS sequence"/>
</dbReference>
<dbReference type="Pfam" id="PF12158">
    <property type="entry name" value="DUF3592"/>
    <property type="match status" value="1"/>
</dbReference>
<evidence type="ECO:0000259" key="2">
    <source>
        <dbReference type="Pfam" id="PF12158"/>
    </source>
</evidence>
<name>A0A840U1E9_9BACT</name>
<organism evidence="3 4">
    <name type="scientific">Rhabdobacter roseus</name>
    <dbReference type="NCBI Taxonomy" id="1655419"/>
    <lineage>
        <taxon>Bacteria</taxon>
        <taxon>Pseudomonadati</taxon>
        <taxon>Bacteroidota</taxon>
        <taxon>Cytophagia</taxon>
        <taxon>Cytophagales</taxon>
        <taxon>Cytophagaceae</taxon>
        <taxon>Rhabdobacter</taxon>
    </lineage>
</organism>
<dbReference type="InterPro" id="IPR021994">
    <property type="entry name" value="DUF3592"/>
</dbReference>
<evidence type="ECO:0000313" key="3">
    <source>
        <dbReference type="EMBL" id="MBB5286198.1"/>
    </source>
</evidence>
<evidence type="ECO:0000256" key="1">
    <source>
        <dbReference type="SAM" id="Phobius"/>
    </source>
</evidence>
<comment type="caution">
    <text evidence="3">The sequence shown here is derived from an EMBL/GenBank/DDBJ whole genome shotgun (WGS) entry which is preliminary data.</text>
</comment>
<keyword evidence="4" id="KW-1185">Reference proteome</keyword>
<dbReference type="RefSeq" id="WP_184177064.1">
    <property type="nucleotide sequence ID" value="NZ_JACHGF010000008.1"/>
</dbReference>
<feature type="transmembrane region" description="Helical" evidence="1">
    <location>
        <begin position="122"/>
        <end position="144"/>
    </location>
</feature>
<sequence>MQTQEELIFKIVMGVVSVGMTALGGYLLYQGIRILVFHRALRRRGRPVTGRVSGLKTWQSPYGAQVLTPTITYQVQGRTYQLTPKDFTYRTFWVGQQVPLRYLPENPAKSTWHQTPSLGLRWVFLGFLCAVLAVSTLWEVLMIFGG</sequence>
<keyword evidence="1" id="KW-1133">Transmembrane helix</keyword>
<evidence type="ECO:0000313" key="4">
    <source>
        <dbReference type="Proteomes" id="UP000557307"/>
    </source>
</evidence>
<feature type="domain" description="DUF3592" evidence="2">
    <location>
        <begin position="49"/>
        <end position="112"/>
    </location>
</feature>
<reference evidence="3 4" key="1">
    <citation type="submission" date="2020-08" db="EMBL/GenBank/DDBJ databases">
        <title>Genomic Encyclopedia of Type Strains, Phase IV (KMG-IV): sequencing the most valuable type-strain genomes for metagenomic binning, comparative biology and taxonomic classification.</title>
        <authorList>
            <person name="Goeker M."/>
        </authorList>
    </citation>
    <scope>NUCLEOTIDE SEQUENCE [LARGE SCALE GENOMIC DNA]</scope>
    <source>
        <strain evidence="3 4">DSM 105074</strain>
    </source>
</reference>
<feature type="transmembrane region" description="Helical" evidence="1">
    <location>
        <begin position="7"/>
        <end position="29"/>
    </location>
</feature>
<proteinExistence type="predicted"/>
<protein>
    <recommendedName>
        <fullName evidence="2">DUF3592 domain-containing protein</fullName>
    </recommendedName>
</protein>
<keyword evidence="1" id="KW-0472">Membrane</keyword>
<dbReference type="EMBL" id="JACHGF010000008">
    <property type="protein sequence ID" value="MBB5286198.1"/>
    <property type="molecule type" value="Genomic_DNA"/>
</dbReference>
<gene>
    <name evidence="3" type="ORF">HNQ92_004358</name>
</gene>
<accession>A0A840U1E9</accession>
<dbReference type="AlphaFoldDB" id="A0A840U1E9"/>
<keyword evidence="1" id="KW-0812">Transmembrane</keyword>